<dbReference type="Pfam" id="PF02843">
    <property type="entry name" value="GARS_C"/>
    <property type="match status" value="1"/>
</dbReference>
<proteinExistence type="inferred from homology"/>
<evidence type="ECO:0000256" key="3">
    <source>
        <dbReference type="ARBA" id="ARBA00022598"/>
    </source>
</evidence>
<dbReference type="InterPro" id="IPR020561">
    <property type="entry name" value="PRibGlycinamid_synth_ATP-grasp"/>
</dbReference>
<comment type="catalytic activity">
    <reaction evidence="10">
        <text>5-phospho-beta-D-ribosylamine + glycine + ATP = N(1)-(5-phospho-beta-D-ribosyl)glycinamide + ADP + phosphate + H(+)</text>
        <dbReference type="Rhea" id="RHEA:17453"/>
        <dbReference type="ChEBI" id="CHEBI:15378"/>
        <dbReference type="ChEBI" id="CHEBI:30616"/>
        <dbReference type="ChEBI" id="CHEBI:43474"/>
        <dbReference type="ChEBI" id="CHEBI:57305"/>
        <dbReference type="ChEBI" id="CHEBI:58681"/>
        <dbReference type="ChEBI" id="CHEBI:143788"/>
        <dbReference type="ChEBI" id="CHEBI:456216"/>
        <dbReference type="EC" id="6.3.4.13"/>
    </reaction>
</comment>
<dbReference type="PROSITE" id="PS50975">
    <property type="entry name" value="ATP_GRASP"/>
    <property type="match status" value="1"/>
</dbReference>
<keyword evidence="6 11" id="KW-0067">ATP-binding</keyword>
<feature type="domain" description="ATP-grasp" evidence="12">
    <location>
        <begin position="111"/>
        <end position="319"/>
    </location>
</feature>
<gene>
    <name evidence="10" type="primary">purD</name>
    <name evidence="13" type="ORF">SAMN06295967_101299</name>
</gene>
<accession>A0A239AP30</accession>
<keyword evidence="14" id="KW-1185">Reference proteome</keyword>
<reference evidence="14" key="1">
    <citation type="submission" date="2017-06" db="EMBL/GenBank/DDBJ databases">
        <authorList>
            <person name="Varghese N."/>
            <person name="Submissions S."/>
        </authorList>
    </citation>
    <scope>NUCLEOTIDE SEQUENCE [LARGE SCALE GENOMIC DNA]</scope>
    <source>
        <strain evidence="14">5C</strain>
    </source>
</reference>
<dbReference type="Pfam" id="PF01071">
    <property type="entry name" value="GARS_A"/>
    <property type="match status" value="1"/>
</dbReference>
<evidence type="ECO:0000313" key="13">
    <source>
        <dbReference type="EMBL" id="SNR97299.1"/>
    </source>
</evidence>
<evidence type="ECO:0000256" key="1">
    <source>
        <dbReference type="ARBA" id="ARBA00005174"/>
    </source>
</evidence>
<evidence type="ECO:0000256" key="9">
    <source>
        <dbReference type="ARBA" id="ARBA00042864"/>
    </source>
</evidence>
<keyword evidence="5 10" id="KW-0658">Purine biosynthesis</keyword>
<dbReference type="AlphaFoldDB" id="A0A239AP30"/>
<dbReference type="NCBIfam" id="TIGR00877">
    <property type="entry name" value="purD"/>
    <property type="match status" value="1"/>
</dbReference>
<dbReference type="InterPro" id="IPR013815">
    <property type="entry name" value="ATP_grasp_subdomain_1"/>
</dbReference>
<evidence type="ECO:0000256" key="2">
    <source>
        <dbReference type="ARBA" id="ARBA00013255"/>
    </source>
</evidence>
<evidence type="ECO:0000256" key="6">
    <source>
        <dbReference type="ARBA" id="ARBA00022840"/>
    </source>
</evidence>
<keyword evidence="3 10" id="KW-0436">Ligase</keyword>
<dbReference type="GO" id="GO:0005524">
    <property type="term" value="F:ATP binding"/>
    <property type="evidence" value="ECO:0007669"/>
    <property type="project" value="UniProtKB-UniRule"/>
</dbReference>
<dbReference type="Gene3D" id="3.30.1490.20">
    <property type="entry name" value="ATP-grasp fold, A domain"/>
    <property type="match status" value="1"/>
</dbReference>
<dbReference type="SUPFAM" id="SSF51246">
    <property type="entry name" value="Rudiment single hybrid motif"/>
    <property type="match status" value="1"/>
</dbReference>
<dbReference type="EMBL" id="FZOK01000001">
    <property type="protein sequence ID" value="SNR97299.1"/>
    <property type="molecule type" value="Genomic_DNA"/>
</dbReference>
<dbReference type="UniPathway" id="UPA00074">
    <property type="reaction ID" value="UER00125"/>
</dbReference>
<evidence type="ECO:0000259" key="12">
    <source>
        <dbReference type="PROSITE" id="PS50975"/>
    </source>
</evidence>
<evidence type="ECO:0000256" key="5">
    <source>
        <dbReference type="ARBA" id="ARBA00022755"/>
    </source>
</evidence>
<keyword evidence="4 11" id="KW-0547">Nucleotide-binding</keyword>
<organism evidence="13 14">
    <name type="scientific">Belliella buryatensis</name>
    <dbReference type="NCBI Taxonomy" id="1500549"/>
    <lineage>
        <taxon>Bacteria</taxon>
        <taxon>Pseudomonadati</taxon>
        <taxon>Bacteroidota</taxon>
        <taxon>Cytophagia</taxon>
        <taxon>Cytophagales</taxon>
        <taxon>Cyclobacteriaceae</taxon>
        <taxon>Belliella</taxon>
    </lineage>
</organism>
<dbReference type="GO" id="GO:0046872">
    <property type="term" value="F:metal ion binding"/>
    <property type="evidence" value="ECO:0007669"/>
    <property type="project" value="InterPro"/>
</dbReference>
<evidence type="ECO:0000313" key="14">
    <source>
        <dbReference type="Proteomes" id="UP000198480"/>
    </source>
</evidence>
<evidence type="ECO:0000256" key="4">
    <source>
        <dbReference type="ARBA" id="ARBA00022741"/>
    </source>
</evidence>
<name>A0A239AP30_9BACT</name>
<dbReference type="GO" id="GO:0006189">
    <property type="term" value="P:'de novo' IMP biosynthetic process"/>
    <property type="evidence" value="ECO:0007669"/>
    <property type="project" value="UniProtKB-UniRule"/>
</dbReference>
<dbReference type="GO" id="GO:0004637">
    <property type="term" value="F:phosphoribosylamine-glycine ligase activity"/>
    <property type="evidence" value="ECO:0007669"/>
    <property type="project" value="UniProtKB-UniRule"/>
</dbReference>
<dbReference type="FunFam" id="3.90.600.10:FF:000001">
    <property type="entry name" value="Trifunctional purine biosynthetic protein adenosine-3"/>
    <property type="match status" value="1"/>
</dbReference>
<dbReference type="HAMAP" id="MF_00138">
    <property type="entry name" value="GARS"/>
    <property type="match status" value="1"/>
</dbReference>
<dbReference type="SUPFAM" id="SSF56059">
    <property type="entry name" value="Glutathione synthetase ATP-binding domain-like"/>
    <property type="match status" value="1"/>
</dbReference>
<dbReference type="Proteomes" id="UP000198480">
    <property type="component" value="Unassembled WGS sequence"/>
</dbReference>
<dbReference type="InterPro" id="IPR016185">
    <property type="entry name" value="PreATP-grasp_dom_sf"/>
</dbReference>
<dbReference type="Pfam" id="PF02844">
    <property type="entry name" value="GARS_N"/>
    <property type="match status" value="1"/>
</dbReference>
<dbReference type="SUPFAM" id="SSF52440">
    <property type="entry name" value="PreATP-grasp domain"/>
    <property type="match status" value="1"/>
</dbReference>
<evidence type="ECO:0000256" key="10">
    <source>
        <dbReference type="HAMAP-Rule" id="MF_00138"/>
    </source>
</evidence>
<dbReference type="Gene3D" id="3.90.600.10">
    <property type="entry name" value="Phosphoribosylglycinamide synthetase, C-terminal domain"/>
    <property type="match status" value="1"/>
</dbReference>
<dbReference type="RefSeq" id="WP_089237211.1">
    <property type="nucleotide sequence ID" value="NZ_FZOK01000001.1"/>
</dbReference>
<sequence>MNILLLGSGGREHAFAWKIINSQNCTKLFVAPGNAGTAQIAENVNLSITDFAKITEFVLANQIEMIVVGPEEPLVKGIVDYFESNPQTANIPVIGPSKEGAQLEGSKDYSKQFMDRHQIPTAASETFTKENIEEGLNFIDKQQTPIVLKADGLAAGKGVLICQSHQEAKDYLKEMLLESKFGDASSKVVIEQFLDGIELSVFVATDGKSYKILPEAKDYKRIGEADTGLNTGGMGAVSPVPFADVAFMQKVEERVVIPTVKGLQEESIRYTGFLFIGLMNIGGDPYVIEYNVRMGDPETQAVLPRINSDFVDLLHAMGTKQLDQYKIELESFTTTTVVMVAGGYPGDYRKGDKISGLDRFGNDNTALIFHAGTTLNEKNEVLTNGGRVMAITGIGHDVQQALVNAYETVSGICWDDLYFRKDIGQDILRLQK</sequence>
<dbReference type="PANTHER" id="PTHR43472">
    <property type="entry name" value="PHOSPHORIBOSYLAMINE--GLYCINE LIGASE"/>
    <property type="match status" value="1"/>
</dbReference>
<dbReference type="InterPro" id="IPR037123">
    <property type="entry name" value="PRibGlycinamide_synth_C_sf"/>
</dbReference>
<evidence type="ECO:0000256" key="8">
    <source>
        <dbReference type="ARBA" id="ARBA00042242"/>
    </source>
</evidence>
<dbReference type="Gene3D" id="3.40.50.20">
    <property type="match status" value="1"/>
</dbReference>
<protein>
    <recommendedName>
        <fullName evidence="2 10">Phosphoribosylamine--glycine ligase</fullName>
        <ecNumber evidence="2 10">6.3.4.13</ecNumber>
    </recommendedName>
    <alternativeName>
        <fullName evidence="10">GARS</fullName>
    </alternativeName>
    <alternativeName>
        <fullName evidence="8 10">Glycinamide ribonucleotide synthetase</fullName>
    </alternativeName>
    <alternativeName>
        <fullName evidence="9 10">Phosphoribosylglycinamide synthetase</fullName>
    </alternativeName>
</protein>
<dbReference type="InterPro" id="IPR000115">
    <property type="entry name" value="PRibGlycinamide_synth"/>
</dbReference>
<dbReference type="InterPro" id="IPR011761">
    <property type="entry name" value="ATP-grasp"/>
</dbReference>
<comment type="pathway">
    <text evidence="1 10">Purine metabolism; IMP biosynthesis via de novo pathway; N(1)-(5-phospho-D-ribosyl)glycinamide from 5-phospho-alpha-D-ribose 1-diphosphate: step 2/2.</text>
</comment>
<dbReference type="OrthoDB" id="9807240at2"/>
<dbReference type="SMART" id="SM01209">
    <property type="entry name" value="GARS_A"/>
    <property type="match status" value="1"/>
</dbReference>
<dbReference type="EC" id="6.3.4.13" evidence="2 10"/>
<comment type="similarity">
    <text evidence="7 10">Belongs to the GARS family.</text>
</comment>
<dbReference type="Gene3D" id="3.30.470.20">
    <property type="entry name" value="ATP-grasp fold, B domain"/>
    <property type="match status" value="1"/>
</dbReference>
<evidence type="ECO:0000256" key="11">
    <source>
        <dbReference type="PROSITE-ProRule" id="PRU00409"/>
    </source>
</evidence>
<dbReference type="GO" id="GO:0009113">
    <property type="term" value="P:purine nucleobase biosynthetic process"/>
    <property type="evidence" value="ECO:0007669"/>
    <property type="project" value="InterPro"/>
</dbReference>
<dbReference type="InterPro" id="IPR020560">
    <property type="entry name" value="PRibGlycinamide_synth_C-dom"/>
</dbReference>
<evidence type="ECO:0000256" key="7">
    <source>
        <dbReference type="ARBA" id="ARBA00038345"/>
    </source>
</evidence>
<dbReference type="PANTHER" id="PTHR43472:SF1">
    <property type="entry name" value="PHOSPHORIBOSYLAMINE--GLYCINE LIGASE, CHLOROPLASTIC"/>
    <property type="match status" value="1"/>
</dbReference>
<dbReference type="SMART" id="SM01210">
    <property type="entry name" value="GARS_C"/>
    <property type="match status" value="1"/>
</dbReference>
<dbReference type="InterPro" id="IPR011054">
    <property type="entry name" value="Rudment_hybrid_motif"/>
</dbReference>
<dbReference type="InterPro" id="IPR020562">
    <property type="entry name" value="PRibGlycinamide_synth_N"/>
</dbReference>